<evidence type="ECO:0000256" key="3">
    <source>
        <dbReference type="ARBA" id="ARBA00023169"/>
    </source>
</evidence>
<dbReference type="Pfam" id="PF11380">
    <property type="entry name" value="Stealth_CR2"/>
    <property type="match status" value="1"/>
</dbReference>
<dbReference type="EMBL" id="DVNC01000050">
    <property type="protein sequence ID" value="HIU53839.1"/>
    <property type="molecule type" value="Genomic_DNA"/>
</dbReference>
<evidence type="ECO:0000259" key="5">
    <source>
        <dbReference type="Pfam" id="PF17102"/>
    </source>
</evidence>
<evidence type="ECO:0000256" key="2">
    <source>
        <dbReference type="ARBA" id="ARBA00022679"/>
    </source>
</evidence>
<feature type="domain" description="Stealth protein CR3 conserved region 3" evidence="5">
    <location>
        <begin position="183"/>
        <end position="218"/>
    </location>
</feature>
<dbReference type="Proteomes" id="UP000824107">
    <property type="component" value="Unassembled WGS sequence"/>
</dbReference>
<dbReference type="GO" id="GO:0000271">
    <property type="term" value="P:polysaccharide biosynthetic process"/>
    <property type="evidence" value="ECO:0007669"/>
    <property type="project" value="UniProtKB-KW"/>
</dbReference>
<gene>
    <name evidence="6" type="ORF">IAD20_07140</name>
</gene>
<evidence type="ECO:0000256" key="1">
    <source>
        <dbReference type="ARBA" id="ARBA00007583"/>
    </source>
</evidence>
<evidence type="ECO:0000313" key="6">
    <source>
        <dbReference type="EMBL" id="HIU53839.1"/>
    </source>
</evidence>
<evidence type="ECO:0000313" key="7">
    <source>
        <dbReference type="Proteomes" id="UP000824107"/>
    </source>
</evidence>
<sequence>MTKIDLVYLWCDSTDEEWSAKRKRFQQYDCIEKTAAADCRFINNNELLFSMRSVAKFVPWVNHIYLITDHQIPSWLNVEHPKITLVNHEDILPREVLPTFNSMAIETGIHNIRGLSEHFLLANDDTFFGRKVDPDFFFSKNFPISRMSVPFVNQGDRYSLLIQKCFELVGQKCRIGFEAKPYHNIDAYRKSVYREVYDIFSQETTRTRRNRFRCSDDIMRWCVSLYEVWHNKAPFIVIDNRELSGSVCFSGVKKWLNRIRYRFFPRQAAYYSCLRKIDVDRFFKNPKPCVFCINDDMMTTDEHRERAYELLSRMFPDKCEFEK</sequence>
<dbReference type="AlphaFoldDB" id="A0A9D1SB25"/>
<dbReference type="PANTHER" id="PTHR24045:SF0">
    <property type="entry name" value="N-ACETYLGLUCOSAMINE-1-PHOSPHOTRANSFERASE SUBUNITS ALPHA_BETA"/>
    <property type="match status" value="1"/>
</dbReference>
<comment type="similarity">
    <text evidence="1">Belongs to the stealth family.</text>
</comment>
<dbReference type="PANTHER" id="PTHR24045">
    <property type="match status" value="1"/>
</dbReference>
<dbReference type="InterPro" id="IPR021520">
    <property type="entry name" value="Stealth_CR2"/>
</dbReference>
<dbReference type="GO" id="GO:0016772">
    <property type="term" value="F:transferase activity, transferring phosphorus-containing groups"/>
    <property type="evidence" value="ECO:0007669"/>
    <property type="project" value="InterPro"/>
</dbReference>
<feature type="domain" description="Stealth protein CR2 conserved region 2" evidence="4">
    <location>
        <begin position="40"/>
        <end position="141"/>
    </location>
</feature>
<evidence type="ECO:0000259" key="4">
    <source>
        <dbReference type="Pfam" id="PF11380"/>
    </source>
</evidence>
<reference evidence="6" key="2">
    <citation type="journal article" date="2021" name="PeerJ">
        <title>Extensive microbial diversity within the chicken gut microbiome revealed by metagenomics and culture.</title>
        <authorList>
            <person name="Gilroy R."/>
            <person name="Ravi A."/>
            <person name="Getino M."/>
            <person name="Pursley I."/>
            <person name="Horton D.L."/>
            <person name="Alikhan N.F."/>
            <person name="Baker D."/>
            <person name="Gharbi K."/>
            <person name="Hall N."/>
            <person name="Watson M."/>
            <person name="Adriaenssens E.M."/>
            <person name="Foster-Nyarko E."/>
            <person name="Jarju S."/>
            <person name="Secka A."/>
            <person name="Antonio M."/>
            <person name="Oren A."/>
            <person name="Chaudhuri R.R."/>
            <person name="La Ragione R."/>
            <person name="Hildebrand F."/>
            <person name="Pallen M.J."/>
        </authorList>
    </citation>
    <scope>NUCLEOTIDE SEQUENCE</scope>
    <source>
        <strain evidence="6">ChiW3-316</strain>
    </source>
</reference>
<reference evidence="6" key="1">
    <citation type="submission" date="2020-10" db="EMBL/GenBank/DDBJ databases">
        <authorList>
            <person name="Gilroy R."/>
        </authorList>
    </citation>
    <scope>NUCLEOTIDE SEQUENCE</scope>
    <source>
        <strain evidence="6">ChiW3-316</strain>
    </source>
</reference>
<dbReference type="InterPro" id="IPR047141">
    <property type="entry name" value="Stealth"/>
</dbReference>
<dbReference type="Pfam" id="PF17102">
    <property type="entry name" value="Stealth_CR3"/>
    <property type="match status" value="1"/>
</dbReference>
<comment type="caution">
    <text evidence="6">The sequence shown here is derived from an EMBL/GenBank/DDBJ whole genome shotgun (WGS) entry which is preliminary data.</text>
</comment>
<accession>A0A9D1SB25</accession>
<proteinExistence type="inferred from homology"/>
<keyword evidence="2" id="KW-0808">Transferase</keyword>
<name>A0A9D1SB25_9PROT</name>
<keyword evidence="3" id="KW-0270">Exopolysaccharide synthesis</keyword>
<organism evidence="6 7">
    <name type="scientific">Candidatus Scatocola faecipullorum</name>
    <dbReference type="NCBI Taxonomy" id="2840917"/>
    <lineage>
        <taxon>Bacteria</taxon>
        <taxon>Pseudomonadati</taxon>
        <taxon>Pseudomonadota</taxon>
        <taxon>Alphaproteobacteria</taxon>
        <taxon>Rhodospirillales</taxon>
        <taxon>Rhodospirillaceae</taxon>
        <taxon>Rhodospirillaceae incertae sedis</taxon>
        <taxon>Candidatus Scatocola</taxon>
    </lineage>
</organism>
<protein>
    <submittedName>
        <fullName evidence="6">Stealth CR1 domain-containing protein</fullName>
    </submittedName>
</protein>
<dbReference type="InterPro" id="IPR031357">
    <property type="entry name" value="Stealth_CR3"/>
</dbReference>